<proteinExistence type="predicted"/>
<dbReference type="Proteomes" id="UP000239576">
    <property type="component" value="Unassembled WGS sequence"/>
</dbReference>
<dbReference type="InterPro" id="IPR036390">
    <property type="entry name" value="WH_DNA-bd_sf"/>
</dbReference>
<reference evidence="2 3" key="2">
    <citation type="submission" date="2018-03" db="EMBL/GenBank/DDBJ databases">
        <title>The ancient ancestry and fast evolution of plastids.</title>
        <authorList>
            <person name="Moore K.R."/>
            <person name="Magnabosco C."/>
            <person name="Momper L."/>
            <person name="Gold D.A."/>
            <person name="Bosak T."/>
            <person name="Fournier G.P."/>
        </authorList>
    </citation>
    <scope>NUCLEOTIDE SEQUENCE [LARGE SCALE GENOMIC DNA]</scope>
    <source>
        <strain evidence="2 3">ULC18</strain>
    </source>
</reference>
<dbReference type="Gene3D" id="1.10.10.10">
    <property type="entry name" value="Winged helix-like DNA-binding domain superfamily/Winged helix DNA-binding domain"/>
    <property type="match status" value="1"/>
</dbReference>
<dbReference type="InterPro" id="IPR036388">
    <property type="entry name" value="WH-like_DNA-bd_sf"/>
</dbReference>
<evidence type="ECO:0000313" key="2">
    <source>
        <dbReference type="EMBL" id="PSB35569.1"/>
    </source>
</evidence>
<protein>
    <submittedName>
        <fullName evidence="2">PadR family transcriptional regulator</fullName>
    </submittedName>
</protein>
<dbReference type="Pfam" id="PF03551">
    <property type="entry name" value="PadR"/>
    <property type="match status" value="1"/>
</dbReference>
<accession>A0A2T1ES56</accession>
<feature type="domain" description="Transcription regulator PadR N-terminal" evidence="1">
    <location>
        <begin position="62"/>
        <end position="131"/>
    </location>
</feature>
<dbReference type="AlphaFoldDB" id="A0A2T1ES56"/>
<name>A0A2T1ES56_9CYAN</name>
<comment type="caution">
    <text evidence="2">The sequence shown here is derived from an EMBL/GenBank/DDBJ whole genome shotgun (WGS) entry which is preliminary data.</text>
</comment>
<dbReference type="InterPro" id="IPR005149">
    <property type="entry name" value="Tscrpt_reg_PadR_N"/>
</dbReference>
<evidence type="ECO:0000313" key="3">
    <source>
        <dbReference type="Proteomes" id="UP000239576"/>
    </source>
</evidence>
<reference evidence="3" key="1">
    <citation type="submission" date="2018-02" db="EMBL/GenBank/DDBJ databases">
        <authorList>
            <person name="Moore K."/>
            <person name="Momper L."/>
        </authorList>
    </citation>
    <scope>NUCLEOTIDE SEQUENCE [LARGE SCALE GENOMIC DNA]</scope>
    <source>
        <strain evidence="3">ULC18</strain>
    </source>
</reference>
<dbReference type="PANTHER" id="PTHR43252">
    <property type="entry name" value="TRANSCRIPTIONAL REGULATOR YQJI"/>
    <property type="match status" value="1"/>
</dbReference>
<keyword evidence="3" id="KW-1185">Reference proteome</keyword>
<gene>
    <name evidence="2" type="ORF">C7B82_00815</name>
</gene>
<dbReference type="SUPFAM" id="SSF46785">
    <property type="entry name" value="Winged helix' DNA-binding domain"/>
    <property type="match status" value="1"/>
</dbReference>
<dbReference type="OrthoDB" id="9814826at2"/>
<dbReference type="RefSeq" id="WP_106254420.1">
    <property type="nucleotide sequence ID" value="NZ_CAWNSW010000020.1"/>
</dbReference>
<dbReference type="PANTHER" id="PTHR43252:SF2">
    <property type="entry name" value="TRANSCRIPTION REGULATOR, PADR-LIKE FAMILY"/>
    <property type="match status" value="1"/>
</dbReference>
<dbReference type="EMBL" id="PVWK01000008">
    <property type="protein sequence ID" value="PSB35569.1"/>
    <property type="molecule type" value="Genomic_DNA"/>
</dbReference>
<organism evidence="2 3">
    <name type="scientific">Stenomitos frigidus ULC18</name>
    <dbReference type="NCBI Taxonomy" id="2107698"/>
    <lineage>
        <taxon>Bacteria</taxon>
        <taxon>Bacillati</taxon>
        <taxon>Cyanobacteriota</taxon>
        <taxon>Cyanophyceae</taxon>
        <taxon>Leptolyngbyales</taxon>
        <taxon>Leptolyngbyaceae</taxon>
        <taxon>Stenomitos</taxon>
    </lineage>
</organism>
<evidence type="ECO:0000259" key="1">
    <source>
        <dbReference type="Pfam" id="PF03551"/>
    </source>
</evidence>
<sequence>MFRRFYSHFHAPVWASANLGEPSVQHWFQHGRHDRGKHFVEGLFGFGDEEPRTRRGDIKFLLLQLLAEQPSHGYDLIKQMEVRYGGFRRLSPGSVYPTLQLLEDGGYVTSETREGKRVYTVTDEGRQFLAERAQQSPVGAPWDAFKNAADSKPEAFHQLRQSATELAGAVMQVARSGNTDRMQRVRELLERAKRDIYTLLSEE</sequence>